<dbReference type="NCBIfam" id="TIGR01470">
    <property type="entry name" value="cysG_Nterm"/>
    <property type="match status" value="1"/>
</dbReference>
<comment type="catalytic activity">
    <reaction evidence="6">
        <text>precorrin-2 + NAD(+) = sirohydrochlorin + NADH + 2 H(+)</text>
        <dbReference type="Rhea" id="RHEA:15613"/>
        <dbReference type="ChEBI" id="CHEBI:15378"/>
        <dbReference type="ChEBI" id="CHEBI:57540"/>
        <dbReference type="ChEBI" id="CHEBI:57945"/>
        <dbReference type="ChEBI" id="CHEBI:58351"/>
        <dbReference type="ChEBI" id="CHEBI:58827"/>
        <dbReference type="EC" id="1.3.1.76"/>
    </reaction>
</comment>
<dbReference type="KEGG" id="drt:Dret_1463"/>
<dbReference type="PANTHER" id="PTHR35330:SF1">
    <property type="entry name" value="SIROHEME BIOSYNTHESIS PROTEIN MET8"/>
    <property type="match status" value="1"/>
</dbReference>
<dbReference type="GO" id="GO:0043115">
    <property type="term" value="F:precorrin-2 dehydrogenase activity"/>
    <property type="evidence" value="ECO:0007669"/>
    <property type="project" value="UniProtKB-EC"/>
</dbReference>
<dbReference type="SUPFAM" id="SSF51735">
    <property type="entry name" value="NAD(P)-binding Rossmann-fold domains"/>
    <property type="match status" value="1"/>
</dbReference>
<dbReference type="Gene3D" id="1.10.8.610">
    <property type="entry name" value="SirC, precorrin-2 dehydrogenase, C-terminal helical domain-like"/>
    <property type="match status" value="1"/>
</dbReference>
<evidence type="ECO:0000256" key="5">
    <source>
        <dbReference type="ARBA" id="ARBA00023244"/>
    </source>
</evidence>
<dbReference type="EMBL" id="CP001734">
    <property type="protein sequence ID" value="ACV68750.1"/>
    <property type="molecule type" value="Genomic_DNA"/>
</dbReference>
<evidence type="ECO:0000256" key="1">
    <source>
        <dbReference type="ARBA" id="ARBA00005010"/>
    </source>
</evidence>
<evidence type="ECO:0000313" key="8">
    <source>
        <dbReference type="EMBL" id="ACV68750.1"/>
    </source>
</evidence>
<sequence>MRYYPVFFDIANARCLVLGAGGVGRRKARTLLSAGAHVILVDPFSAPDEDPELAATPGLSWYSRDLSDADLDGVVLAFAASGNREANGALVNRCRERNIPCNVADKPEDGTFILPAVHCQEDLVLAVSTGGASPALARHARQKLEASFGREYAVLCRLLGYLRPLVLGLKLSQPENRDIFRSLVDEELLDALRDRDWTKCENSLKARLPQALHQHVGDLYAFYKDL</sequence>
<dbReference type="AlphaFoldDB" id="C8X2V3"/>
<dbReference type="GO" id="GO:0004325">
    <property type="term" value="F:ferrochelatase activity"/>
    <property type="evidence" value="ECO:0007669"/>
    <property type="project" value="InterPro"/>
</dbReference>
<dbReference type="RefSeq" id="WP_015751897.1">
    <property type="nucleotide sequence ID" value="NC_013223.1"/>
</dbReference>
<dbReference type="InterPro" id="IPR028281">
    <property type="entry name" value="Sirohaem_synthase_central"/>
</dbReference>
<reference evidence="8 9" key="2">
    <citation type="journal article" date="2010" name="Stand. Genomic Sci.">
        <title>Complete genome sequence of Desulfohalobium retbaense type strain (HR(100)).</title>
        <authorList>
            <person name="Spring S."/>
            <person name="Nolan M."/>
            <person name="Lapidus A."/>
            <person name="Glavina Del Rio T."/>
            <person name="Copeland A."/>
            <person name="Tice H."/>
            <person name="Cheng J.F."/>
            <person name="Lucas S."/>
            <person name="Land M."/>
            <person name="Chen F."/>
            <person name="Bruce D."/>
            <person name="Goodwin L."/>
            <person name="Pitluck S."/>
            <person name="Ivanova N."/>
            <person name="Mavromatis K."/>
            <person name="Mikhailova N."/>
            <person name="Pati A."/>
            <person name="Chen A."/>
            <person name="Palaniappan K."/>
            <person name="Hauser L."/>
            <person name="Chang Y.J."/>
            <person name="Jeffries C.D."/>
            <person name="Munk C."/>
            <person name="Kiss H."/>
            <person name="Chain P."/>
            <person name="Han C."/>
            <person name="Brettin T."/>
            <person name="Detter J.C."/>
            <person name="Schuler E."/>
            <person name="Goker M."/>
            <person name="Rohde M."/>
            <person name="Bristow J."/>
            <person name="Eisen J.A."/>
            <person name="Markowitz V."/>
            <person name="Hugenholtz P."/>
            <person name="Kyrpides N.C."/>
            <person name="Klenk H.P."/>
        </authorList>
    </citation>
    <scope>NUCLEOTIDE SEQUENCE [LARGE SCALE GENOMIC DNA]</scope>
    <source>
        <strain evidence="8 9">DSM 5692</strain>
    </source>
</reference>
<dbReference type="Gene3D" id="3.40.50.720">
    <property type="entry name" value="NAD(P)-binding Rossmann-like Domain"/>
    <property type="match status" value="1"/>
</dbReference>
<dbReference type="GO" id="GO:0019354">
    <property type="term" value="P:siroheme biosynthetic process"/>
    <property type="evidence" value="ECO:0007669"/>
    <property type="project" value="UniProtKB-UniPathway"/>
</dbReference>
<evidence type="ECO:0000259" key="7">
    <source>
        <dbReference type="Pfam" id="PF14824"/>
    </source>
</evidence>
<dbReference type="STRING" id="485915.Dret_1463"/>
<dbReference type="Pfam" id="PF13241">
    <property type="entry name" value="NAD_binding_7"/>
    <property type="match status" value="1"/>
</dbReference>
<feature type="domain" description="Siroheme synthase central" evidence="7">
    <location>
        <begin position="125"/>
        <end position="146"/>
    </location>
</feature>
<dbReference type="InterPro" id="IPR042518">
    <property type="entry name" value="SirC_C"/>
</dbReference>
<dbReference type="UniPathway" id="UPA00262">
    <property type="reaction ID" value="UER00222"/>
</dbReference>
<keyword evidence="9" id="KW-1185">Reference proteome</keyword>
<gene>
    <name evidence="8" type="ordered locus">Dret_1463</name>
</gene>
<reference evidence="9" key="1">
    <citation type="submission" date="2009-09" db="EMBL/GenBank/DDBJ databases">
        <title>The complete chromosome of Desulfohalobium retbaense DSM 5692.</title>
        <authorList>
            <consortium name="US DOE Joint Genome Institute (JGI-PGF)"/>
            <person name="Lucas S."/>
            <person name="Copeland A."/>
            <person name="Lapidus A."/>
            <person name="Glavina del Rio T."/>
            <person name="Dalin E."/>
            <person name="Tice H."/>
            <person name="Bruce D."/>
            <person name="Goodwin L."/>
            <person name="Pitluck S."/>
            <person name="Kyrpides N."/>
            <person name="Mavromatis K."/>
            <person name="Ivanova N."/>
            <person name="Mikhailova N."/>
            <person name="Munk A.C."/>
            <person name="Brettin T."/>
            <person name="Detter J.C."/>
            <person name="Han C."/>
            <person name="Tapia R."/>
            <person name="Larimer F."/>
            <person name="Land M."/>
            <person name="Hauser L."/>
            <person name="Markowitz V."/>
            <person name="Cheng J.-F."/>
            <person name="Hugenholtz P."/>
            <person name="Woyke T."/>
            <person name="Wu D."/>
            <person name="Spring S."/>
            <person name="Klenk H.-P."/>
            <person name="Eisen J.A."/>
        </authorList>
    </citation>
    <scope>NUCLEOTIDE SEQUENCE [LARGE SCALE GENOMIC DNA]</scope>
    <source>
        <strain evidence="9">DSM 5692</strain>
    </source>
</reference>
<dbReference type="Pfam" id="PF14824">
    <property type="entry name" value="Sirohm_synth_M"/>
    <property type="match status" value="1"/>
</dbReference>
<comment type="pathway">
    <text evidence="1">Porphyrin-containing compound metabolism; siroheme biosynthesis; sirohydrochlorin from precorrin-2: step 1/1.</text>
</comment>
<evidence type="ECO:0000256" key="3">
    <source>
        <dbReference type="ARBA" id="ARBA00023002"/>
    </source>
</evidence>
<proteinExistence type="predicted"/>
<dbReference type="EC" id="1.3.1.76" evidence="2"/>
<accession>C8X2V3</accession>
<dbReference type="InterPro" id="IPR006367">
    <property type="entry name" value="Sirohaem_synthase_N"/>
</dbReference>
<keyword evidence="4" id="KW-0520">NAD</keyword>
<evidence type="ECO:0000256" key="4">
    <source>
        <dbReference type="ARBA" id="ARBA00023027"/>
    </source>
</evidence>
<name>C8X2V3_DESRD</name>
<evidence type="ECO:0000256" key="6">
    <source>
        <dbReference type="ARBA" id="ARBA00047561"/>
    </source>
</evidence>
<dbReference type="Proteomes" id="UP000001052">
    <property type="component" value="Chromosome"/>
</dbReference>
<dbReference type="PANTHER" id="PTHR35330">
    <property type="entry name" value="SIROHEME BIOSYNTHESIS PROTEIN MET8"/>
    <property type="match status" value="1"/>
</dbReference>
<keyword evidence="3 8" id="KW-0560">Oxidoreductase</keyword>
<dbReference type="OrthoDB" id="9815856at2"/>
<dbReference type="HOGENOM" id="CLU_011276_8_1_7"/>
<evidence type="ECO:0000313" key="9">
    <source>
        <dbReference type="Proteomes" id="UP000001052"/>
    </source>
</evidence>
<dbReference type="SUPFAM" id="SSF75615">
    <property type="entry name" value="Siroheme synthase middle domains-like"/>
    <property type="match status" value="1"/>
</dbReference>
<dbReference type="eggNOG" id="COG1648">
    <property type="taxonomic scope" value="Bacteria"/>
</dbReference>
<organism evidence="8 9">
    <name type="scientific">Desulfohalobium retbaense (strain ATCC 49708 / DSM 5692 / JCM 16813 / HR100)</name>
    <dbReference type="NCBI Taxonomy" id="485915"/>
    <lineage>
        <taxon>Bacteria</taxon>
        <taxon>Pseudomonadati</taxon>
        <taxon>Thermodesulfobacteriota</taxon>
        <taxon>Desulfovibrionia</taxon>
        <taxon>Desulfovibrionales</taxon>
        <taxon>Desulfohalobiaceae</taxon>
        <taxon>Desulfohalobium</taxon>
    </lineage>
</organism>
<protein>
    <recommendedName>
        <fullName evidence="2">precorrin-2 dehydrogenase</fullName>
        <ecNumber evidence="2">1.3.1.76</ecNumber>
    </recommendedName>
</protein>
<dbReference type="InterPro" id="IPR028161">
    <property type="entry name" value="Met8-like"/>
</dbReference>
<evidence type="ECO:0000256" key="2">
    <source>
        <dbReference type="ARBA" id="ARBA00012400"/>
    </source>
</evidence>
<dbReference type="InterPro" id="IPR036291">
    <property type="entry name" value="NAD(P)-bd_dom_sf"/>
</dbReference>
<keyword evidence="5" id="KW-0627">Porphyrin biosynthesis</keyword>